<feature type="domain" description="Multidrug resistance protein MdtA-like barrel-sandwich hybrid" evidence="5">
    <location>
        <begin position="70"/>
        <end position="212"/>
    </location>
</feature>
<evidence type="ECO:0000259" key="7">
    <source>
        <dbReference type="Pfam" id="PF25967"/>
    </source>
</evidence>
<proteinExistence type="inferred from homology"/>
<dbReference type="AlphaFoldDB" id="A0A944DLA9"/>
<dbReference type="GO" id="GO:0030313">
    <property type="term" value="C:cell envelope"/>
    <property type="evidence" value="ECO:0007669"/>
    <property type="project" value="UniProtKB-SubCell"/>
</dbReference>
<dbReference type="NCBIfam" id="TIGR01730">
    <property type="entry name" value="RND_mfp"/>
    <property type="match status" value="1"/>
</dbReference>
<dbReference type="InterPro" id="IPR058625">
    <property type="entry name" value="MdtA-like_BSH"/>
</dbReference>
<dbReference type="Pfam" id="PF25876">
    <property type="entry name" value="HH_MFP_RND"/>
    <property type="match status" value="1"/>
</dbReference>
<dbReference type="EMBL" id="JAEKFT010000005">
    <property type="protein sequence ID" value="MBT0960799.1"/>
    <property type="molecule type" value="Genomic_DNA"/>
</dbReference>
<dbReference type="GO" id="GO:0046677">
    <property type="term" value="P:response to antibiotic"/>
    <property type="evidence" value="ECO:0007669"/>
    <property type="project" value="TreeGrafter"/>
</dbReference>
<name>A0A944DLA9_DENI1</name>
<evidence type="ECO:0000256" key="3">
    <source>
        <dbReference type="SAM" id="SignalP"/>
    </source>
</evidence>
<dbReference type="Pfam" id="PF25967">
    <property type="entry name" value="RND-MFP_C"/>
    <property type="match status" value="1"/>
</dbReference>
<evidence type="ECO:0000259" key="6">
    <source>
        <dbReference type="Pfam" id="PF25944"/>
    </source>
</evidence>
<dbReference type="InterPro" id="IPR058626">
    <property type="entry name" value="MdtA-like_b-barrel"/>
</dbReference>
<dbReference type="GO" id="GO:0005886">
    <property type="term" value="C:plasma membrane"/>
    <property type="evidence" value="ECO:0007669"/>
    <property type="project" value="TreeGrafter"/>
</dbReference>
<feature type="domain" description="Multidrug resistance protein MdtA-like alpha-helical hairpin" evidence="4">
    <location>
        <begin position="112"/>
        <end position="180"/>
    </location>
</feature>
<keyword evidence="9" id="KW-1185">Reference proteome</keyword>
<feature type="domain" description="Multidrug resistance protein MdtA-like beta-barrel" evidence="6">
    <location>
        <begin position="216"/>
        <end position="304"/>
    </location>
</feature>
<dbReference type="Gene3D" id="2.40.50.100">
    <property type="match status" value="1"/>
</dbReference>
<sequence length="391" mass="41099">MPASPFVKRMASAPVVAAIAAATLTLTACGRDAPANPSSAHPPAAVSVITATPEAIEVSFEYPARLHGAREVEIRPRVSGILLKRKYEEGARVKAGQSLFQIDPVPSETAVARAEADLAAASARLEQARREAERLKPLVAAKATPQRDYDDAVSSQEVAAADVLAARARLKSARLDLKYTRVESPIDGVTSRALQPEGTLLTGPESLLAVVTQTDPIQVRFGLPDSDRARIDGDIASGRLKLPDDGRFRVRVLGPAHPNLKTTGSLDFTDVRIDPATGSSEAQADLPNPERQLRPGEFVRVRLEGAVRPDAIAVPQRAVLEGPTGRFVYVIAEGKAAVRPVTPHDWVGDRVVVDGLSAGDQVITDGVLKIGPGAPVAVTAPADTAAAKPGA</sequence>
<evidence type="ECO:0000313" key="8">
    <source>
        <dbReference type="EMBL" id="MBT0960799.1"/>
    </source>
</evidence>
<evidence type="ECO:0000259" key="4">
    <source>
        <dbReference type="Pfam" id="PF25876"/>
    </source>
</evidence>
<dbReference type="Gene3D" id="1.10.287.470">
    <property type="entry name" value="Helix hairpin bin"/>
    <property type="match status" value="1"/>
</dbReference>
<feature type="chain" id="PRO_5037865371" evidence="3">
    <location>
        <begin position="18"/>
        <end position="391"/>
    </location>
</feature>
<dbReference type="RefSeq" id="WP_214360552.1">
    <property type="nucleotide sequence ID" value="NZ_JAEKFT010000005.1"/>
</dbReference>
<protein>
    <submittedName>
        <fullName evidence="8">Efflux RND transporter periplasmic adaptor subunit</fullName>
    </submittedName>
</protein>
<reference evidence="9" key="1">
    <citation type="journal article" date="2022" name="ISME J.">
        <title>Genetic and phylogenetic analysis of dissimilatory iodate-reducing bacteria identifies potential niches across the world's oceans.</title>
        <authorList>
            <person name="Reyes-Umana V."/>
            <person name="Henning Z."/>
            <person name="Lee K."/>
            <person name="Barnum T.P."/>
            <person name="Coates J.D."/>
        </authorList>
    </citation>
    <scope>NUCLEOTIDE SEQUENCE [LARGE SCALE GENOMIC DNA]</scope>
    <source>
        <strain evidence="9">IR12</strain>
    </source>
</reference>
<organism evidence="8 9">
    <name type="scientific">Denitromonas iodatirespirans</name>
    <dbReference type="NCBI Taxonomy" id="2795389"/>
    <lineage>
        <taxon>Bacteria</taxon>
        <taxon>Pseudomonadati</taxon>
        <taxon>Pseudomonadota</taxon>
        <taxon>Betaproteobacteria</taxon>
        <taxon>Rhodocyclales</taxon>
        <taxon>Zoogloeaceae</taxon>
        <taxon>Denitromonas</taxon>
    </lineage>
</organism>
<dbReference type="Gene3D" id="2.40.420.20">
    <property type="match status" value="1"/>
</dbReference>
<gene>
    <name evidence="8" type="ORF">I8J34_06370</name>
</gene>
<dbReference type="InterPro" id="IPR058627">
    <property type="entry name" value="MdtA-like_C"/>
</dbReference>
<evidence type="ECO:0000313" key="9">
    <source>
        <dbReference type="Proteomes" id="UP000694660"/>
    </source>
</evidence>
<dbReference type="GO" id="GO:0022857">
    <property type="term" value="F:transmembrane transporter activity"/>
    <property type="evidence" value="ECO:0007669"/>
    <property type="project" value="InterPro"/>
</dbReference>
<evidence type="ECO:0000256" key="1">
    <source>
        <dbReference type="ARBA" id="ARBA00004196"/>
    </source>
</evidence>
<feature type="domain" description="Multidrug resistance protein MdtA-like C-terminal permuted SH3" evidence="7">
    <location>
        <begin position="310"/>
        <end position="367"/>
    </location>
</feature>
<comment type="similarity">
    <text evidence="2">Belongs to the membrane fusion protein (MFP) (TC 8.A.1) family.</text>
</comment>
<dbReference type="Pfam" id="PF25944">
    <property type="entry name" value="Beta-barrel_RND"/>
    <property type="match status" value="1"/>
</dbReference>
<evidence type="ECO:0000256" key="2">
    <source>
        <dbReference type="ARBA" id="ARBA00009477"/>
    </source>
</evidence>
<dbReference type="InterPro" id="IPR006143">
    <property type="entry name" value="RND_pump_MFP"/>
</dbReference>
<accession>A0A944DLA9</accession>
<comment type="caution">
    <text evidence="8">The sequence shown here is derived from an EMBL/GenBank/DDBJ whole genome shotgun (WGS) entry which is preliminary data.</text>
</comment>
<dbReference type="PANTHER" id="PTHR30158">
    <property type="entry name" value="ACRA/E-RELATED COMPONENT OF DRUG EFFLUX TRANSPORTER"/>
    <property type="match status" value="1"/>
</dbReference>
<feature type="signal peptide" evidence="3">
    <location>
        <begin position="1"/>
        <end position="17"/>
    </location>
</feature>
<dbReference type="Proteomes" id="UP000694660">
    <property type="component" value="Unassembled WGS sequence"/>
</dbReference>
<dbReference type="SUPFAM" id="SSF111369">
    <property type="entry name" value="HlyD-like secretion proteins"/>
    <property type="match status" value="1"/>
</dbReference>
<dbReference type="Pfam" id="PF25917">
    <property type="entry name" value="BSH_RND"/>
    <property type="match status" value="1"/>
</dbReference>
<dbReference type="PANTHER" id="PTHR30158:SF3">
    <property type="entry name" value="MULTIDRUG EFFLUX PUMP SUBUNIT ACRA-RELATED"/>
    <property type="match status" value="1"/>
</dbReference>
<dbReference type="Gene3D" id="2.40.30.170">
    <property type="match status" value="1"/>
</dbReference>
<evidence type="ECO:0000259" key="5">
    <source>
        <dbReference type="Pfam" id="PF25917"/>
    </source>
</evidence>
<keyword evidence="3" id="KW-0732">Signal</keyword>
<dbReference type="InterPro" id="IPR058624">
    <property type="entry name" value="MdtA-like_HH"/>
</dbReference>
<comment type="subcellular location">
    <subcellularLocation>
        <location evidence="1">Cell envelope</location>
    </subcellularLocation>
</comment>